<gene>
    <name evidence="6" type="primary">cysQ</name>
    <name evidence="8" type="ORF">SAMN06297229_0340</name>
</gene>
<dbReference type="PROSITE" id="PS00630">
    <property type="entry name" value="IMP_2"/>
    <property type="match status" value="1"/>
</dbReference>
<feature type="binding site" evidence="7">
    <location>
        <position position="237"/>
    </location>
    <ligand>
        <name>Mg(2+)</name>
        <dbReference type="ChEBI" id="CHEBI:18420"/>
        <label>1</label>
        <note>catalytic</note>
    </ligand>
</feature>
<sequence length="293" mass="32311">MSRNAESNQAPNKEPGNQVSEQLQQLLPDVAGIARQAGALVMRMYDLREYQTYEKADESPVTSADMAANRSIIDALTSLTPDIPILSEESGHVDFQQRRDWPRYWLIDPIDGTQEFIARSGDFAVNIALVEKNEPVLGVIYWPAGDTLYSAVRGAGAHKTDAQGTQSIRVRKFDDPAQDPIIIAISRRQPRERVGRRMASDRKIHPLPAGSCSLKACFIAEGKADCFLRVGPTGEWDTAAAQVIVHEAGGLIVSEKFEPLTYNETVGLGNPNFLILGDQAVAWRDVFIKHKQG</sequence>
<dbReference type="GO" id="GO:0000287">
    <property type="term" value="F:magnesium ion binding"/>
    <property type="evidence" value="ECO:0007669"/>
    <property type="project" value="UniProtKB-UniRule"/>
</dbReference>
<dbReference type="SUPFAM" id="SSF56655">
    <property type="entry name" value="Carbohydrate phosphatase"/>
    <property type="match status" value="1"/>
</dbReference>
<feature type="binding site" evidence="6">
    <location>
        <position position="88"/>
    </location>
    <ligand>
        <name>Mg(2+)</name>
        <dbReference type="ChEBI" id="CHEBI:18420"/>
        <label>1</label>
    </ligand>
</feature>
<dbReference type="OrthoDB" id="9785695at2"/>
<comment type="similarity">
    <text evidence="1 6">Belongs to the inositol monophosphatase superfamily. CysQ family.</text>
</comment>
<dbReference type="InterPro" id="IPR000760">
    <property type="entry name" value="Inositol_monophosphatase-like"/>
</dbReference>
<keyword evidence="5 6" id="KW-0472">Membrane</keyword>
<evidence type="ECO:0000256" key="3">
    <source>
        <dbReference type="ARBA" id="ARBA00022519"/>
    </source>
</evidence>
<feature type="binding site" evidence="6">
    <location>
        <position position="108"/>
    </location>
    <ligand>
        <name>Mg(2+)</name>
        <dbReference type="ChEBI" id="CHEBI:18420"/>
        <label>2</label>
    </ligand>
</feature>
<feature type="binding site" evidence="6">
    <location>
        <position position="237"/>
    </location>
    <ligand>
        <name>Mg(2+)</name>
        <dbReference type="ChEBI" id="CHEBI:18420"/>
        <label>2</label>
    </ligand>
</feature>
<feature type="binding site" evidence="7">
    <location>
        <position position="88"/>
    </location>
    <ligand>
        <name>Mg(2+)</name>
        <dbReference type="ChEBI" id="CHEBI:18420"/>
        <label>1</label>
        <note>catalytic</note>
    </ligand>
</feature>
<feature type="binding site" evidence="7">
    <location>
        <position position="108"/>
    </location>
    <ligand>
        <name>Mg(2+)</name>
        <dbReference type="ChEBI" id="CHEBI:18420"/>
        <label>1</label>
        <note>catalytic</note>
    </ligand>
</feature>
<feature type="binding site" evidence="6">
    <location>
        <position position="88"/>
    </location>
    <ligand>
        <name>substrate</name>
    </ligand>
</feature>
<dbReference type="AlphaFoldDB" id="A0A1Y6EBI5"/>
<dbReference type="HAMAP" id="MF_02095">
    <property type="entry name" value="CysQ"/>
    <property type="match status" value="1"/>
</dbReference>
<proteinExistence type="inferred from homology"/>
<organism evidence="8 9">
    <name type="scientific">Pseudidiomarina planktonica</name>
    <dbReference type="NCBI Taxonomy" id="1323738"/>
    <lineage>
        <taxon>Bacteria</taxon>
        <taxon>Pseudomonadati</taxon>
        <taxon>Pseudomonadota</taxon>
        <taxon>Gammaproteobacteria</taxon>
        <taxon>Alteromonadales</taxon>
        <taxon>Idiomarinaceae</taxon>
        <taxon>Pseudidiomarina</taxon>
    </lineage>
</organism>
<dbReference type="EC" id="3.1.3.7" evidence="6"/>
<reference evidence="9" key="1">
    <citation type="submission" date="2017-04" db="EMBL/GenBank/DDBJ databases">
        <authorList>
            <person name="Varghese N."/>
            <person name="Submissions S."/>
        </authorList>
    </citation>
    <scope>NUCLEOTIDE SEQUENCE [LARGE SCALE GENOMIC DNA]</scope>
</reference>
<dbReference type="EMBL" id="FXWH01000001">
    <property type="protein sequence ID" value="SMQ59937.1"/>
    <property type="molecule type" value="Genomic_DNA"/>
</dbReference>
<dbReference type="GO" id="GO:0000103">
    <property type="term" value="P:sulfate assimilation"/>
    <property type="evidence" value="ECO:0007669"/>
    <property type="project" value="TreeGrafter"/>
</dbReference>
<dbReference type="CDD" id="cd01638">
    <property type="entry name" value="CysQ"/>
    <property type="match status" value="1"/>
</dbReference>
<evidence type="ECO:0000256" key="1">
    <source>
        <dbReference type="ARBA" id="ARBA00005289"/>
    </source>
</evidence>
<dbReference type="GO" id="GO:0046854">
    <property type="term" value="P:phosphatidylinositol phosphate biosynthetic process"/>
    <property type="evidence" value="ECO:0007669"/>
    <property type="project" value="InterPro"/>
</dbReference>
<feature type="binding site" evidence="6">
    <location>
        <begin position="110"/>
        <end position="113"/>
    </location>
    <ligand>
        <name>substrate</name>
    </ligand>
</feature>
<feature type="binding site" evidence="6">
    <location>
        <position position="237"/>
    </location>
    <ligand>
        <name>substrate</name>
    </ligand>
</feature>
<dbReference type="InterPro" id="IPR006240">
    <property type="entry name" value="CysQ"/>
</dbReference>
<evidence type="ECO:0000256" key="2">
    <source>
        <dbReference type="ARBA" id="ARBA00022475"/>
    </source>
</evidence>
<comment type="subcellular location">
    <subcellularLocation>
        <location evidence="6">Cell inner membrane</location>
        <topology evidence="6">Peripheral membrane protein</topology>
        <orientation evidence="6">Cytoplasmic side</orientation>
    </subcellularLocation>
</comment>
<dbReference type="Pfam" id="PF00459">
    <property type="entry name" value="Inositol_P"/>
    <property type="match status" value="1"/>
</dbReference>
<keyword evidence="9" id="KW-1185">Reference proteome</keyword>
<dbReference type="PANTHER" id="PTHR43028">
    <property type="entry name" value="3'(2'),5'-BISPHOSPHATE NUCLEOTIDASE 1"/>
    <property type="match status" value="1"/>
</dbReference>
<dbReference type="Gene3D" id="3.30.540.10">
    <property type="entry name" value="Fructose-1,6-Bisphosphatase, subunit A, domain 1"/>
    <property type="match status" value="1"/>
</dbReference>
<name>A0A1Y6EBI5_9GAMM</name>
<keyword evidence="6 7" id="KW-0460">Magnesium</keyword>
<dbReference type="PANTHER" id="PTHR43028:SF7">
    <property type="entry name" value="3'(2'),5'-BISPHOSPHATE NUCLEOTIDASE CYSQ"/>
    <property type="match status" value="1"/>
</dbReference>
<dbReference type="GO" id="GO:0050427">
    <property type="term" value="P:3'-phosphoadenosine 5'-phosphosulfate metabolic process"/>
    <property type="evidence" value="ECO:0007669"/>
    <property type="project" value="TreeGrafter"/>
</dbReference>
<dbReference type="InterPro" id="IPR050725">
    <property type="entry name" value="CysQ/Inositol_MonoPase"/>
</dbReference>
<feature type="binding site" evidence="6">
    <location>
        <position position="110"/>
    </location>
    <ligand>
        <name>Mg(2+)</name>
        <dbReference type="ChEBI" id="CHEBI:18420"/>
        <label>1</label>
    </ligand>
</feature>
<evidence type="ECO:0000313" key="8">
    <source>
        <dbReference type="EMBL" id="SMQ59937.1"/>
    </source>
</evidence>
<dbReference type="InterPro" id="IPR020550">
    <property type="entry name" value="Inositol_monophosphatase_CS"/>
</dbReference>
<feature type="binding site" evidence="6">
    <location>
        <position position="108"/>
    </location>
    <ligand>
        <name>Mg(2+)</name>
        <dbReference type="ChEBI" id="CHEBI:18420"/>
        <label>1</label>
    </ligand>
</feature>
<dbReference type="PRINTS" id="PR00377">
    <property type="entry name" value="IMPHPHTASES"/>
</dbReference>
<keyword evidence="6 7" id="KW-0479">Metal-binding</keyword>
<dbReference type="GO" id="GO:0005886">
    <property type="term" value="C:plasma membrane"/>
    <property type="evidence" value="ECO:0007669"/>
    <property type="project" value="UniProtKB-SubCell"/>
</dbReference>
<keyword evidence="4 6" id="KW-0378">Hydrolase</keyword>
<dbReference type="Gene3D" id="3.40.190.80">
    <property type="match status" value="1"/>
</dbReference>
<feature type="binding site" evidence="7">
    <location>
        <position position="110"/>
    </location>
    <ligand>
        <name>Mg(2+)</name>
        <dbReference type="ChEBI" id="CHEBI:18420"/>
        <label>1</label>
        <note>catalytic</note>
    </ligand>
</feature>
<dbReference type="GO" id="GO:0008441">
    <property type="term" value="F:3'(2'),5'-bisphosphate nucleotidase activity"/>
    <property type="evidence" value="ECO:0007669"/>
    <property type="project" value="UniProtKB-UniRule"/>
</dbReference>
<evidence type="ECO:0000256" key="4">
    <source>
        <dbReference type="ARBA" id="ARBA00022801"/>
    </source>
</evidence>
<evidence type="ECO:0000313" key="9">
    <source>
        <dbReference type="Proteomes" id="UP000194450"/>
    </source>
</evidence>
<dbReference type="RefSeq" id="WP_086433529.1">
    <property type="nucleotide sequence ID" value="NZ_FXWH01000001.1"/>
</dbReference>
<protein>
    <recommendedName>
        <fullName evidence="6">3'(2'),5'-bisphosphate nucleotidase CysQ</fullName>
        <ecNumber evidence="6">3.1.3.7</ecNumber>
    </recommendedName>
    <alternativeName>
        <fullName evidence="6">3'(2'),5-bisphosphonucleoside 3'(2')-phosphohydrolase</fullName>
    </alternativeName>
    <alternativeName>
        <fullName evidence="6">3'-phosphoadenosine 5'-phosphate phosphatase</fullName>
        <shortName evidence="6">PAP phosphatase</shortName>
    </alternativeName>
</protein>
<feature type="binding site" evidence="7">
    <location>
        <position position="111"/>
    </location>
    <ligand>
        <name>Mg(2+)</name>
        <dbReference type="ChEBI" id="CHEBI:18420"/>
        <label>1</label>
        <note>catalytic</note>
    </ligand>
</feature>
<keyword evidence="2 6" id="KW-1003">Cell membrane</keyword>
<keyword evidence="3 6" id="KW-0997">Cell inner membrane</keyword>
<dbReference type="NCBIfam" id="TIGR01331">
    <property type="entry name" value="bisphos_cysQ"/>
    <property type="match status" value="1"/>
</dbReference>
<comment type="catalytic activity">
    <reaction evidence="6">
        <text>adenosine 3',5'-bisphosphate + H2O = AMP + phosphate</text>
        <dbReference type="Rhea" id="RHEA:10040"/>
        <dbReference type="ChEBI" id="CHEBI:15377"/>
        <dbReference type="ChEBI" id="CHEBI:43474"/>
        <dbReference type="ChEBI" id="CHEBI:58343"/>
        <dbReference type="ChEBI" id="CHEBI:456215"/>
        <dbReference type="EC" id="3.1.3.7"/>
    </reaction>
</comment>
<evidence type="ECO:0000256" key="5">
    <source>
        <dbReference type="ARBA" id="ARBA00023136"/>
    </source>
</evidence>
<feature type="binding site" evidence="6">
    <location>
        <position position="111"/>
    </location>
    <ligand>
        <name>Mg(2+)</name>
        <dbReference type="ChEBI" id="CHEBI:18420"/>
        <label>2</label>
    </ligand>
</feature>
<evidence type="ECO:0000256" key="6">
    <source>
        <dbReference type="HAMAP-Rule" id="MF_02095"/>
    </source>
</evidence>
<comment type="cofactor">
    <cofactor evidence="6 7">
        <name>Mg(2+)</name>
        <dbReference type="ChEBI" id="CHEBI:18420"/>
    </cofactor>
</comment>
<dbReference type="Proteomes" id="UP000194450">
    <property type="component" value="Unassembled WGS sequence"/>
</dbReference>
<comment type="function">
    <text evidence="6">Converts adenosine-3',5'-bisphosphate (PAP) to AMP.</text>
</comment>
<accession>A0A1Y6EBI5</accession>
<evidence type="ECO:0000256" key="7">
    <source>
        <dbReference type="PIRSR" id="PIRSR600760-2"/>
    </source>
</evidence>